<dbReference type="GO" id="GO:0005524">
    <property type="term" value="F:ATP binding"/>
    <property type="evidence" value="ECO:0007669"/>
    <property type="project" value="UniProtKB-KW"/>
</dbReference>
<evidence type="ECO:0000313" key="8">
    <source>
        <dbReference type="EMBL" id="TDF89455.1"/>
    </source>
</evidence>
<evidence type="ECO:0000256" key="1">
    <source>
        <dbReference type="ARBA" id="ARBA00009104"/>
    </source>
</evidence>
<dbReference type="Pfam" id="PF06414">
    <property type="entry name" value="Zeta_toxin"/>
    <property type="match status" value="1"/>
</dbReference>
<keyword evidence="3" id="KW-0547">Nucleotide-binding</keyword>
<reference evidence="8 9" key="1">
    <citation type="submission" date="2019-03" db="EMBL/GenBank/DDBJ databases">
        <title>Whole genome sequence of Arthrobacter sp JH1-1.</title>
        <authorList>
            <person name="Trinh H.N."/>
        </authorList>
    </citation>
    <scope>NUCLEOTIDE SEQUENCE [LARGE SCALE GENOMIC DNA]</scope>
    <source>
        <strain evidence="8 9">JH1-1</strain>
    </source>
</reference>
<dbReference type="Gene3D" id="3.40.50.300">
    <property type="entry name" value="P-loop containing nucleotide triphosphate hydrolases"/>
    <property type="match status" value="1"/>
</dbReference>
<dbReference type="InterPro" id="IPR010488">
    <property type="entry name" value="Zeta_toxin_domain"/>
</dbReference>
<name>A0A4R5K802_9MICC</name>
<dbReference type="EMBL" id="SMRU01000039">
    <property type="protein sequence ID" value="TDF89455.1"/>
    <property type="molecule type" value="Genomic_DNA"/>
</dbReference>
<evidence type="ECO:0000313" key="9">
    <source>
        <dbReference type="Proteomes" id="UP000295511"/>
    </source>
</evidence>
<proteinExistence type="inferred from homology"/>
<sequence>MDEQTLRRVEAELNELTSSGADLHRNATMATYVLGRPLPIEQLRAQRLLLDELLAEGDGDIEKGGLAAIITAGPPGAGKTTARKALGMGGLGWRVIDADEIKVRLLEAAVQDGRFDSVFTRTLADGYPVMPNEISTLVHNESVDLANRLIERSLEAQENVVIEGTLSWEGLPQRYLKWLELNDYNTVTVFDVEVDRETALEQAYKRWAEGRIGTINGTHIRGGRFTPKEAITSLYDETGRHSKCNQNAVDFFNSPAAAGFGTLELLVTTPDTEEPRTYQRLVGKHSGTPPVYLQDAEVLPEN</sequence>
<keyword evidence="4" id="KW-0067">ATP-binding</keyword>
<comment type="caution">
    <text evidence="8">The sequence shown here is derived from an EMBL/GenBank/DDBJ whole genome shotgun (WGS) entry which is preliminary data.</text>
</comment>
<evidence type="ECO:0000256" key="6">
    <source>
        <dbReference type="ARBA" id="ARBA00048178"/>
    </source>
</evidence>
<evidence type="ECO:0000256" key="3">
    <source>
        <dbReference type="ARBA" id="ARBA00022741"/>
    </source>
</evidence>
<gene>
    <name evidence="8" type="ORF">E1809_22880</name>
</gene>
<evidence type="ECO:0000259" key="7">
    <source>
        <dbReference type="Pfam" id="PF06414"/>
    </source>
</evidence>
<dbReference type="EC" id="2.7.1.176" evidence="2"/>
<evidence type="ECO:0000256" key="5">
    <source>
        <dbReference type="ARBA" id="ARBA00032897"/>
    </source>
</evidence>
<dbReference type="InterPro" id="IPR027417">
    <property type="entry name" value="P-loop_NTPase"/>
</dbReference>
<evidence type="ECO:0000256" key="4">
    <source>
        <dbReference type="ARBA" id="ARBA00022840"/>
    </source>
</evidence>
<dbReference type="GO" id="GO:0016301">
    <property type="term" value="F:kinase activity"/>
    <property type="evidence" value="ECO:0007669"/>
    <property type="project" value="InterPro"/>
</dbReference>
<protein>
    <recommendedName>
        <fullName evidence="5">UDP-N-acetylglucosamine kinase</fullName>
        <ecNumber evidence="2">2.7.1.176</ecNumber>
    </recommendedName>
    <alternativeName>
        <fullName evidence="5">UDP-N-acetylglucosamine kinase</fullName>
    </alternativeName>
</protein>
<dbReference type="AlphaFoldDB" id="A0A4R5K802"/>
<dbReference type="OrthoDB" id="4451554at2"/>
<feature type="domain" description="Zeta toxin" evidence="7">
    <location>
        <begin position="68"/>
        <end position="235"/>
    </location>
</feature>
<comment type="similarity">
    <text evidence="1">Belongs to the zeta toxin family.</text>
</comment>
<dbReference type="Proteomes" id="UP000295511">
    <property type="component" value="Unassembled WGS sequence"/>
</dbReference>
<dbReference type="SUPFAM" id="SSF52540">
    <property type="entry name" value="P-loop containing nucleoside triphosphate hydrolases"/>
    <property type="match status" value="1"/>
</dbReference>
<comment type="catalytic activity">
    <reaction evidence="6">
        <text>UDP-N-acetyl-alpha-D-glucosamine + ATP = UDP-N-acetyl-alpha-D-glucosamine 3'-phosphate + ADP + H(+)</text>
        <dbReference type="Rhea" id="RHEA:32671"/>
        <dbReference type="ChEBI" id="CHEBI:15378"/>
        <dbReference type="ChEBI" id="CHEBI:30616"/>
        <dbReference type="ChEBI" id="CHEBI:57705"/>
        <dbReference type="ChEBI" id="CHEBI:64353"/>
        <dbReference type="ChEBI" id="CHEBI:456216"/>
        <dbReference type="EC" id="2.7.1.176"/>
    </reaction>
</comment>
<keyword evidence="9" id="KW-1185">Reference proteome</keyword>
<accession>A0A4R5K802</accession>
<organism evidence="8 9">
    <name type="scientific">Arthrobacter terricola</name>
    <dbReference type="NCBI Taxonomy" id="2547396"/>
    <lineage>
        <taxon>Bacteria</taxon>
        <taxon>Bacillati</taxon>
        <taxon>Actinomycetota</taxon>
        <taxon>Actinomycetes</taxon>
        <taxon>Micrococcales</taxon>
        <taxon>Micrococcaceae</taxon>
        <taxon>Arthrobacter</taxon>
    </lineage>
</organism>
<evidence type="ECO:0000256" key="2">
    <source>
        <dbReference type="ARBA" id="ARBA00011963"/>
    </source>
</evidence>